<dbReference type="Proteomes" id="UP000192491">
    <property type="component" value="Unassembled WGS sequence"/>
</dbReference>
<name>A0A1Y1QV78_9GAMM</name>
<sequence>MPDLNQLSPNALSAAMRGGTDGWGEIANSHTHIRYIELVSPRSRKHCLCGCRQRGTHRGFCNGLALTRPRCHLSAMRWVKTGE</sequence>
<protein>
    <submittedName>
        <fullName evidence="1">Uncharacterized protein</fullName>
    </submittedName>
</protein>
<comment type="caution">
    <text evidence="1">The sequence shown here is derived from an EMBL/GenBank/DDBJ whole genome shotgun (WGS) entry which is preliminary data.</text>
</comment>
<proteinExistence type="predicted"/>
<evidence type="ECO:0000313" key="1">
    <source>
        <dbReference type="EMBL" id="OQX14583.1"/>
    </source>
</evidence>
<accession>A0A1Y1QV78</accession>
<dbReference type="EMBL" id="MTEJ01000027">
    <property type="protein sequence ID" value="OQX14583.1"/>
    <property type="molecule type" value="Genomic_DNA"/>
</dbReference>
<reference evidence="1 2" key="1">
    <citation type="submission" date="2017-01" db="EMBL/GenBank/DDBJ databases">
        <title>Novel large sulfur bacteria in the metagenomes of groundwater-fed chemosynthetic microbial mats in the Lake Huron basin.</title>
        <authorList>
            <person name="Sharrar A.M."/>
            <person name="Flood B.E."/>
            <person name="Bailey J.V."/>
            <person name="Jones D.S."/>
            <person name="Biddanda B."/>
            <person name="Ruberg S.A."/>
            <person name="Marcus D.N."/>
            <person name="Dick G.J."/>
        </authorList>
    </citation>
    <scope>NUCLEOTIDE SEQUENCE [LARGE SCALE GENOMIC DNA]</scope>
    <source>
        <strain evidence="1">A8</strain>
    </source>
</reference>
<dbReference type="AlphaFoldDB" id="A0A1Y1QV78"/>
<gene>
    <name evidence="1" type="ORF">BWK73_09315</name>
</gene>
<evidence type="ECO:0000313" key="2">
    <source>
        <dbReference type="Proteomes" id="UP000192491"/>
    </source>
</evidence>
<organism evidence="1 2">
    <name type="scientific">Thiothrix lacustris</name>
    <dbReference type="NCBI Taxonomy" id="525917"/>
    <lineage>
        <taxon>Bacteria</taxon>
        <taxon>Pseudomonadati</taxon>
        <taxon>Pseudomonadota</taxon>
        <taxon>Gammaproteobacteria</taxon>
        <taxon>Thiotrichales</taxon>
        <taxon>Thiotrichaceae</taxon>
        <taxon>Thiothrix</taxon>
    </lineage>
</organism>